<dbReference type="PANTHER" id="PTHR43071">
    <property type="entry name" value="2-AMINO-4-HYDROXY-6-HYDROXYMETHYLDIHYDROPTERIDINE PYROPHOSPHOKINASE"/>
    <property type="match status" value="1"/>
</dbReference>
<dbReference type="GO" id="GO:0005524">
    <property type="term" value="F:ATP binding"/>
    <property type="evidence" value="ECO:0007669"/>
    <property type="project" value="UniProtKB-KW"/>
</dbReference>
<evidence type="ECO:0000256" key="3">
    <source>
        <dbReference type="ARBA" id="ARBA00013253"/>
    </source>
</evidence>
<evidence type="ECO:0000256" key="1">
    <source>
        <dbReference type="ARBA" id="ARBA00005051"/>
    </source>
</evidence>
<dbReference type="SUPFAM" id="SSF55083">
    <property type="entry name" value="6-hydroxymethyl-7,8-dihydropterin pyrophosphokinase, HPPK"/>
    <property type="match status" value="1"/>
</dbReference>
<comment type="function">
    <text evidence="10">Catalyzes the transfer of pyrophosphate from adenosine triphosphate (ATP) to 6-hydroxymethyl-7,8-dihydropterin, an enzymatic step in folate biosynthesis pathway.</text>
</comment>
<evidence type="ECO:0000313" key="15">
    <source>
        <dbReference type="Proteomes" id="UP000268192"/>
    </source>
</evidence>
<dbReference type="RefSeq" id="WP_126010051.1">
    <property type="nucleotide sequence ID" value="NZ_CP032509.1"/>
</dbReference>
<dbReference type="GO" id="GO:0003848">
    <property type="term" value="F:2-amino-4-hydroxy-6-hydroxymethyldihydropteridine diphosphokinase activity"/>
    <property type="evidence" value="ECO:0007669"/>
    <property type="project" value="UniProtKB-EC"/>
</dbReference>
<feature type="domain" description="7,8-dihydro-6-hydroxymethylpterin-pyrophosphokinase" evidence="13">
    <location>
        <begin position="97"/>
        <end position="108"/>
    </location>
</feature>
<organism evidence="14 15">
    <name type="scientific">Georhizobium profundi</name>
    <dbReference type="NCBI Taxonomy" id="2341112"/>
    <lineage>
        <taxon>Bacteria</taxon>
        <taxon>Pseudomonadati</taxon>
        <taxon>Pseudomonadota</taxon>
        <taxon>Alphaproteobacteria</taxon>
        <taxon>Hyphomicrobiales</taxon>
        <taxon>Rhizobiaceae</taxon>
        <taxon>Georhizobium</taxon>
    </lineage>
</organism>
<keyword evidence="6" id="KW-0547">Nucleotide-binding</keyword>
<evidence type="ECO:0000259" key="13">
    <source>
        <dbReference type="PROSITE" id="PS00794"/>
    </source>
</evidence>
<comment type="similarity">
    <text evidence="2">Belongs to the HPPK family.</text>
</comment>
<keyword evidence="5 14" id="KW-0808">Transferase</keyword>
<dbReference type="InterPro" id="IPR035907">
    <property type="entry name" value="Hppk_sf"/>
</dbReference>
<dbReference type="GO" id="GO:0046654">
    <property type="term" value="P:tetrahydrofolate biosynthetic process"/>
    <property type="evidence" value="ECO:0007669"/>
    <property type="project" value="UniProtKB-UniPathway"/>
</dbReference>
<keyword evidence="8" id="KW-0067">ATP-binding</keyword>
<sequence>MSRVLEGPVTAALGLGGNIGDVAGAMRAVLAMLDQRDDTEVTAVSSLYRTPPWGLTEQPDFLNCAALMTTRLSADDLLAACLDAEKALKRDRAGATRWGPRPIDIDVLTYGDETIGTETLIVPHPRMTDRGFVLLPLAEIAPDILVDGRSIAEWAAKIDATGIERIGEAEWWLSSY</sequence>
<dbReference type="NCBIfam" id="TIGR01498">
    <property type="entry name" value="folK"/>
    <property type="match status" value="1"/>
</dbReference>
<evidence type="ECO:0000256" key="2">
    <source>
        <dbReference type="ARBA" id="ARBA00005810"/>
    </source>
</evidence>
<evidence type="ECO:0000256" key="7">
    <source>
        <dbReference type="ARBA" id="ARBA00022777"/>
    </source>
</evidence>
<gene>
    <name evidence="14" type="primary">folK</name>
    <name evidence="14" type="ORF">D5400_11020</name>
</gene>
<dbReference type="Proteomes" id="UP000268192">
    <property type="component" value="Chromosome"/>
</dbReference>
<evidence type="ECO:0000256" key="9">
    <source>
        <dbReference type="ARBA" id="ARBA00022909"/>
    </source>
</evidence>
<evidence type="ECO:0000256" key="4">
    <source>
        <dbReference type="ARBA" id="ARBA00016218"/>
    </source>
</evidence>
<dbReference type="PROSITE" id="PS00794">
    <property type="entry name" value="HPPK"/>
    <property type="match status" value="1"/>
</dbReference>
<evidence type="ECO:0000256" key="8">
    <source>
        <dbReference type="ARBA" id="ARBA00022840"/>
    </source>
</evidence>
<evidence type="ECO:0000256" key="5">
    <source>
        <dbReference type="ARBA" id="ARBA00022679"/>
    </source>
</evidence>
<evidence type="ECO:0000256" key="10">
    <source>
        <dbReference type="ARBA" id="ARBA00029409"/>
    </source>
</evidence>
<dbReference type="CDD" id="cd00483">
    <property type="entry name" value="HPPK"/>
    <property type="match status" value="1"/>
</dbReference>
<dbReference type="Gene3D" id="3.30.70.560">
    <property type="entry name" value="7,8-Dihydro-6-hydroxymethylpterin-pyrophosphokinase HPPK"/>
    <property type="match status" value="1"/>
</dbReference>
<keyword evidence="15" id="KW-1185">Reference proteome</keyword>
<dbReference type="AlphaFoldDB" id="A0A3Q8XQB7"/>
<evidence type="ECO:0000313" key="14">
    <source>
        <dbReference type="EMBL" id="AZN71734.1"/>
    </source>
</evidence>
<dbReference type="InterPro" id="IPR000550">
    <property type="entry name" value="Hppk"/>
</dbReference>
<dbReference type="EC" id="2.7.6.3" evidence="3"/>
<name>A0A3Q8XQB7_9HYPH</name>
<evidence type="ECO:0000256" key="6">
    <source>
        <dbReference type="ARBA" id="ARBA00022741"/>
    </source>
</evidence>
<dbReference type="UniPathway" id="UPA00077">
    <property type="reaction ID" value="UER00155"/>
</dbReference>
<dbReference type="Pfam" id="PF01288">
    <property type="entry name" value="HPPK"/>
    <property type="match status" value="1"/>
</dbReference>
<dbReference type="KEGG" id="abaw:D5400_11020"/>
<dbReference type="GO" id="GO:0016301">
    <property type="term" value="F:kinase activity"/>
    <property type="evidence" value="ECO:0007669"/>
    <property type="project" value="UniProtKB-KW"/>
</dbReference>
<dbReference type="GO" id="GO:0046656">
    <property type="term" value="P:folic acid biosynthetic process"/>
    <property type="evidence" value="ECO:0007669"/>
    <property type="project" value="UniProtKB-KW"/>
</dbReference>
<keyword evidence="7 14" id="KW-0418">Kinase</keyword>
<accession>A0A3Q8XQB7</accession>
<proteinExistence type="inferred from homology"/>
<keyword evidence="9" id="KW-0289">Folate biosynthesis</keyword>
<dbReference type="PANTHER" id="PTHR43071:SF1">
    <property type="entry name" value="2-AMINO-4-HYDROXY-6-HYDROXYMETHYLDIHYDROPTERIDINE PYROPHOSPHOKINASE"/>
    <property type="match status" value="1"/>
</dbReference>
<dbReference type="EMBL" id="CP032509">
    <property type="protein sequence ID" value="AZN71734.1"/>
    <property type="molecule type" value="Genomic_DNA"/>
</dbReference>
<comment type="pathway">
    <text evidence="1">Cofactor biosynthesis; tetrahydrofolate biosynthesis; 2-amino-4-hydroxy-6-hydroxymethyl-7,8-dihydropteridine diphosphate from 7,8-dihydroneopterin triphosphate: step 4/4.</text>
</comment>
<dbReference type="OrthoDB" id="9808041at2"/>
<protein>
    <recommendedName>
        <fullName evidence="4">2-amino-4-hydroxy-6-hydroxymethyldihydropteridine pyrophosphokinase</fullName>
        <ecNumber evidence="3">2.7.6.3</ecNumber>
    </recommendedName>
    <alternativeName>
        <fullName evidence="11">6-hydroxymethyl-7,8-dihydropterin pyrophosphokinase</fullName>
    </alternativeName>
    <alternativeName>
        <fullName evidence="12">7,8-dihydro-6-hydroxymethylpterin-pyrophosphokinase</fullName>
    </alternativeName>
</protein>
<evidence type="ECO:0000256" key="12">
    <source>
        <dbReference type="ARBA" id="ARBA00033413"/>
    </source>
</evidence>
<evidence type="ECO:0000256" key="11">
    <source>
        <dbReference type="ARBA" id="ARBA00029766"/>
    </source>
</evidence>
<reference evidence="14 15" key="1">
    <citation type="submission" date="2018-09" db="EMBL/GenBank/DDBJ databases">
        <title>Marinorhizobium profundi gen. nov., sp. nov., isolated from a deep-sea sediment sample from the New Britain Trench and proposal of Marinorhizobiaceae fam. nov. in the order Rhizobiales of the class Alphaproteobacteria.</title>
        <authorList>
            <person name="Cao J."/>
        </authorList>
    </citation>
    <scope>NUCLEOTIDE SEQUENCE [LARGE SCALE GENOMIC DNA]</scope>
    <source>
        <strain evidence="14 15">WS11</strain>
    </source>
</reference>